<evidence type="ECO:0000313" key="3">
    <source>
        <dbReference type="Proteomes" id="UP000199412"/>
    </source>
</evidence>
<accession>A0A1G6YM30</accession>
<feature type="transmembrane region" description="Helical" evidence="1">
    <location>
        <begin position="202"/>
        <end position="223"/>
    </location>
</feature>
<keyword evidence="1" id="KW-1133">Transmembrane helix</keyword>
<sequence length="623" mass="67038">MTRSVPVSAVLSALIASPTNWLYAAWAHPMAMVYMVLGLIALTLENVGVPDVTVFGDSITAKYLVEIGLMICGVGFAMAVAMDWGLRRTGWWPRQMRIVAIAVVTGVAAASLFGMPDAFLARFYPYLFWQVGAVALALYFALRPPRDVPTPDAAQLTGWYGGQRVLLSAATTWVLATILGAGVTVALIALDELLGFHVSSDVYAEVWILAYALVWPMSFLVGAELALPEETHERRPVPETPPRWIAVTVGWALIPLALLYLVILYIYLVQLMLGMATDLVSVAGLNAAYLAFGVATHTAALPLARAGNGLALAYRRVFPWSVPAPLAALIWALSLRLFEYGMTEPRAILTVVVLWLVLLLLVWMARGAAAGPATPVGLLGVLLLLSGNGHWGVQSVSMASQDRALRDLLAEHGMMNESGQAVPAVEPLPEAQAERVVDLLEYFDERASNFRIAYLFPAEQGTADERIVYLDLESVAPRVITSLTLEAEPDRNTVPVSGYDEVVPLSVIFGGNTDPIRVGEYALEVEGLTLTVRPEGGPPQMFGLAPLLDAARAGRSPEDLDATLEGVVSLAPDVMERTATGANGWRARLAVDMLNLRHDGTGAPDGMEVLSLDGLLVVDRPQE</sequence>
<feature type="transmembrane region" description="Helical" evidence="1">
    <location>
        <begin position="21"/>
        <end position="43"/>
    </location>
</feature>
<organism evidence="2 3">
    <name type="scientific">Rhodospira trueperi</name>
    <dbReference type="NCBI Taxonomy" id="69960"/>
    <lineage>
        <taxon>Bacteria</taxon>
        <taxon>Pseudomonadati</taxon>
        <taxon>Pseudomonadota</taxon>
        <taxon>Alphaproteobacteria</taxon>
        <taxon>Rhodospirillales</taxon>
        <taxon>Rhodospirillaceae</taxon>
        <taxon>Rhodospira</taxon>
    </lineage>
</organism>
<reference evidence="2 3" key="1">
    <citation type="submission" date="2016-10" db="EMBL/GenBank/DDBJ databases">
        <authorList>
            <person name="de Groot N.N."/>
        </authorList>
    </citation>
    <scope>NUCLEOTIDE SEQUENCE [LARGE SCALE GENOMIC DNA]</scope>
    <source>
        <strain evidence="2 3">ATCC 700224</strain>
    </source>
</reference>
<keyword evidence="1" id="KW-0812">Transmembrane</keyword>
<feature type="transmembrane region" description="Helical" evidence="1">
    <location>
        <begin position="317"/>
        <end position="335"/>
    </location>
</feature>
<evidence type="ECO:0008006" key="4">
    <source>
        <dbReference type="Google" id="ProtNLM"/>
    </source>
</evidence>
<feature type="transmembrane region" description="Helical" evidence="1">
    <location>
        <begin position="63"/>
        <end position="86"/>
    </location>
</feature>
<dbReference type="Proteomes" id="UP000199412">
    <property type="component" value="Unassembled WGS sequence"/>
</dbReference>
<dbReference type="STRING" id="69960.SAMN05421720_10241"/>
<feature type="transmembrane region" description="Helical" evidence="1">
    <location>
        <begin position="287"/>
        <end position="305"/>
    </location>
</feature>
<feature type="transmembrane region" description="Helical" evidence="1">
    <location>
        <begin position="165"/>
        <end position="190"/>
    </location>
</feature>
<feature type="transmembrane region" description="Helical" evidence="1">
    <location>
        <begin position="347"/>
        <end position="364"/>
    </location>
</feature>
<feature type="transmembrane region" description="Helical" evidence="1">
    <location>
        <begin position="244"/>
        <end position="267"/>
    </location>
</feature>
<keyword evidence="3" id="KW-1185">Reference proteome</keyword>
<dbReference type="InterPro" id="IPR025291">
    <property type="entry name" value="DUF4153"/>
</dbReference>
<dbReference type="EMBL" id="FNAP01000002">
    <property type="protein sequence ID" value="SDD90705.1"/>
    <property type="molecule type" value="Genomic_DNA"/>
</dbReference>
<evidence type="ECO:0000256" key="1">
    <source>
        <dbReference type="SAM" id="Phobius"/>
    </source>
</evidence>
<name>A0A1G6YM30_9PROT</name>
<evidence type="ECO:0000313" key="2">
    <source>
        <dbReference type="EMBL" id="SDD90705.1"/>
    </source>
</evidence>
<dbReference type="AlphaFoldDB" id="A0A1G6YM30"/>
<dbReference type="RefSeq" id="WP_176793335.1">
    <property type="nucleotide sequence ID" value="NZ_FNAP01000002.1"/>
</dbReference>
<gene>
    <name evidence="2" type="ORF">SAMN05421720_10241</name>
</gene>
<keyword evidence="1" id="KW-0472">Membrane</keyword>
<feature type="transmembrane region" description="Helical" evidence="1">
    <location>
        <begin position="98"/>
        <end position="115"/>
    </location>
</feature>
<dbReference type="Pfam" id="PF13687">
    <property type="entry name" value="DUF4153"/>
    <property type="match status" value="1"/>
</dbReference>
<proteinExistence type="predicted"/>
<protein>
    <recommendedName>
        <fullName evidence="4">DUF4153 domain-containing protein</fullName>
    </recommendedName>
</protein>